<keyword evidence="3" id="KW-0677">Repeat</keyword>
<dbReference type="PROSITE" id="PS51034">
    <property type="entry name" value="ZP_2"/>
    <property type="match status" value="1"/>
</dbReference>
<protein>
    <submittedName>
        <fullName evidence="7">Deleted in malignant brain tumors 1 protein</fullName>
    </submittedName>
</protein>
<dbReference type="Gene3D" id="2.60.40.4100">
    <property type="entry name" value="Zona pellucida, ZP-C domain"/>
    <property type="match status" value="1"/>
</dbReference>
<evidence type="ECO:0000256" key="5">
    <source>
        <dbReference type="SAM" id="Phobius"/>
    </source>
</evidence>
<dbReference type="InterPro" id="IPR001881">
    <property type="entry name" value="EGF-like_Ca-bd_dom"/>
</dbReference>
<reference evidence="8" key="1">
    <citation type="journal article" date="2017" name="bioRxiv">
        <title>Comparative analysis of the genomes of Stylophora pistillata and Acropora digitifera provides evidence for extensive differences between species of corals.</title>
        <authorList>
            <person name="Voolstra C.R."/>
            <person name="Li Y."/>
            <person name="Liew Y.J."/>
            <person name="Baumgarten S."/>
            <person name="Zoccola D."/>
            <person name="Flot J.-F."/>
            <person name="Tambutte S."/>
            <person name="Allemand D."/>
            <person name="Aranda M."/>
        </authorList>
    </citation>
    <scope>NUCLEOTIDE SEQUENCE [LARGE SCALE GENOMIC DNA]</scope>
</reference>
<dbReference type="SMART" id="SM00241">
    <property type="entry name" value="ZP"/>
    <property type="match status" value="1"/>
</dbReference>
<dbReference type="PROSITE" id="PS00010">
    <property type="entry name" value="ASX_HYDROXYL"/>
    <property type="match status" value="1"/>
</dbReference>
<name>A0A2B4SH09_STYPI</name>
<dbReference type="PANTHER" id="PTHR14002:SF43">
    <property type="entry name" value="DELTA-LIKE PROTEIN"/>
    <property type="match status" value="1"/>
</dbReference>
<dbReference type="Pfam" id="PF14670">
    <property type="entry name" value="FXa_inhibition"/>
    <property type="match status" value="2"/>
</dbReference>
<sequence length="719" mass="79376">MSRVYSKCCWISVRYSPSVSNWHIRTTVNLSPRSDNGKINSSPVTRSPPIVRFPGGCRQSFRIPVEDPDGDTVKCRFATSTESLIPNSSFPYGTINEKHCLLTYNGSSEADGVFAVALTLEDFPAGTTDFDSVTPFSSIPLQFIVLVTGNYSGSCDKRPIFTASTPKDGECSDLAVGSEYRAVIEVQVADFSKSIVEIPTASPSGMQFTSLRNNELIYYKNVTWYPHQHQIGQQLFCFKAVDSSGQEQENVMTLSIPYSVVLNTLEEKGRTPRVILASRTPKNPISRYGPGYSHWSIQFDRSIKKAQRSSYIKLVSLPTGQTVYKVDALSQNVTIGSNSTTLHFAIPYPMLSMDGLYAILIEKGVVLGHGCSSGGTPTPGISSMSDWRFYVYGVCSSGYSLGSPYFYSCAVHSNATTQSQIQGFKLPADCDQVCNNTPGNYSCSCVTGYQLQSNGKSCKDMNECSAENGGCSHLCFNIPGSFYCACPEGFSMSGNNLTCVVGYGTFTFKMDFYHNSTFATPYTKQEYPIIVTLDEYVYLQFDVESSADLVIMAENCKATKDASSYSWPQYAFLENGCPKDLTLDYSYDPTQNYQQFKIRTLRFWNDYDTVYLHCELLACHRNSINSRCSKGCVKSMRKKREIKGDGIEHEESTKKVILTSGPVVIKKLKEESKNLRKGKQTALVGGLVGTGGFGLVAVGALAVLFIKYRRAQRNGGRIL</sequence>
<keyword evidence="5" id="KW-1133">Transmembrane helix</keyword>
<dbReference type="InterPro" id="IPR000152">
    <property type="entry name" value="EGF-type_Asp/Asn_hydroxyl_site"/>
</dbReference>
<accession>A0A2B4SH09</accession>
<keyword evidence="8" id="KW-1185">Reference proteome</keyword>
<dbReference type="InterPro" id="IPR001507">
    <property type="entry name" value="ZP_dom"/>
</dbReference>
<dbReference type="InterPro" id="IPR000742">
    <property type="entry name" value="EGF"/>
</dbReference>
<dbReference type="InterPro" id="IPR042235">
    <property type="entry name" value="ZP-C_dom"/>
</dbReference>
<dbReference type="InterPro" id="IPR055355">
    <property type="entry name" value="ZP-C"/>
</dbReference>
<dbReference type="GO" id="GO:0005509">
    <property type="term" value="F:calcium ion binding"/>
    <property type="evidence" value="ECO:0007669"/>
    <property type="project" value="InterPro"/>
</dbReference>
<dbReference type="OrthoDB" id="10063988at2759"/>
<dbReference type="SMART" id="SM00181">
    <property type="entry name" value="EGF"/>
    <property type="match status" value="2"/>
</dbReference>
<organism evidence="7 8">
    <name type="scientific">Stylophora pistillata</name>
    <name type="common">Smooth cauliflower coral</name>
    <dbReference type="NCBI Taxonomy" id="50429"/>
    <lineage>
        <taxon>Eukaryota</taxon>
        <taxon>Metazoa</taxon>
        <taxon>Cnidaria</taxon>
        <taxon>Anthozoa</taxon>
        <taxon>Hexacorallia</taxon>
        <taxon>Scleractinia</taxon>
        <taxon>Astrocoeniina</taxon>
        <taxon>Pocilloporidae</taxon>
        <taxon>Stylophora</taxon>
    </lineage>
</organism>
<dbReference type="Proteomes" id="UP000225706">
    <property type="component" value="Unassembled WGS sequence"/>
</dbReference>
<evidence type="ECO:0000313" key="8">
    <source>
        <dbReference type="Proteomes" id="UP000225706"/>
    </source>
</evidence>
<dbReference type="Pfam" id="PF00100">
    <property type="entry name" value="Zona_pellucida"/>
    <property type="match status" value="1"/>
</dbReference>
<dbReference type="SMART" id="SM00179">
    <property type="entry name" value="EGF_CA"/>
    <property type="match status" value="2"/>
</dbReference>
<dbReference type="InterPro" id="IPR009030">
    <property type="entry name" value="Growth_fac_rcpt_cys_sf"/>
</dbReference>
<evidence type="ECO:0000313" key="7">
    <source>
        <dbReference type="EMBL" id="PFX27725.1"/>
    </source>
</evidence>
<dbReference type="PROSITE" id="PS01186">
    <property type="entry name" value="EGF_2"/>
    <property type="match status" value="1"/>
</dbReference>
<dbReference type="STRING" id="50429.A0A2B4SH09"/>
<dbReference type="PROSITE" id="PS01187">
    <property type="entry name" value="EGF_CA"/>
    <property type="match status" value="1"/>
</dbReference>
<feature type="transmembrane region" description="Helical" evidence="5">
    <location>
        <begin position="682"/>
        <end position="706"/>
    </location>
</feature>
<proteinExistence type="predicted"/>
<evidence type="ECO:0000256" key="2">
    <source>
        <dbReference type="ARBA" id="ARBA00022729"/>
    </source>
</evidence>
<keyword evidence="5" id="KW-0472">Membrane</keyword>
<gene>
    <name evidence="7" type="primary">Dmbt1</name>
    <name evidence="7" type="ORF">AWC38_SpisGene7572</name>
</gene>
<keyword evidence="5" id="KW-0812">Transmembrane</keyword>
<dbReference type="FunFam" id="2.10.25.10:FF:000240">
    <property type="entry name" value="Vitamin K-dependent protein S"/>
    <property type="match status" value="2"/>
</dbReference>
<dbReference type="AlphaFoldDB" id="A0A2B4SH09"/>
<dbReference type="Gene3D" id="2.10.25.10">
    <property type="entry name" value="Laminin"/>
    <property type="match status" value="2"/>
</dbReference>
<feature type="domain" description="ZP" evidence="6">
    <location>
        <begin position="370"/>
        <end position="635"/>
    </location>
</feature>
<dbReference type="SUPFAM" id="SSF57184">
    <property type="entry name" value="Growth factor receptor domain"/>
    <property type="match status" value="1"/>
</dbReference>
<dbReference type="PANTHER" id="PTHR14002">
    <property type="entry name" value="ENDOGLIN/TGF-BETA RECEPTOR TYPE III"/>
    <property type="match status" value="1"/>
</dbReference>
<dbReference type="EMBL" id="LSMT01000097">
    <property type="protein sequence ID" value="PFX27725.1"/>
    <property type="molecule type" value="Genomic_DNA"/>
</dbReference>
<keyword evidence="4" id="KW-1015">Disulfide bond</keyword>
<evidence type="ECO:0000256" key="3">
    <source>
        <dbReference type="ARBA" id="ARBA00022737"/>
    </source>
</evidence>
<comment type="caution">
    <text evidence="7">The sequence shown here is derived from an EMBL/GenBank/DDBJ whole genome shotgun (WGS) entry which is preliminary data.</text>
</comment>
<dbReference type="InterPro" id="IPR018097">
    <property type="entry name" value="EGF_Ca-bd_CS"/>
</dbReference>
<evidence type="ECO:0000259" key="6">
    <source>
        <dbReference type="PROSITE" id="PS51034"/>
    </source>
</evidence>
<evidence type="ECO:0000256" key="1">
    <source>
        <dbReference type="ARBA" id="ARBA00022536"/>
    </source>
</evidence>
<evidence type="ECO:0000256" key="4">
    <source>
        <dbReference type="ARBA" id="ARBA00023157"/>
    </source>
</evidence>
<keyword evidence="1" id="KW-0245">EGF-like domain</keyword>
<keyword evidence="2" id="KW-0732">Signal</keyword>